<reference evidence="4" key="1">
    <citation type="submission" date="2020-11" db="EMBL/GenBank/DDBJ databases">
        <title>Isolation and identification of active actinomycetes.</title>
        <authorList>
            <person name="Yu B."/>
        </authorList>
    </citation>
    <scope>NUCLEOTIDE SEQUENCE</scope>
    <source>
        <strain evidence="4">NEAU-YB345</strain>
    </source>
</reference>
<dbReference type="SMART" id="SM00900">
    <property type="entry name" value="FMN_bind"/>
    <property type="match status" value="1"/>
</dbReference>
<evidence type="ECO:0000313" key="4">
    <source>
        <dbReference type="EMBL" id="MBF9071208.1"/>
    </source>
</evidence>
<dbReference type="Proteomes" id="UP000657385">
    <property type="component" value="Unassembled WGS sequence"/>
</dbReference>
<protein>
    <submittedName>
        <fullName evidence="4">FMN-binding protein</fullName>
    </submittedName>
</protein>
<feature type="compositionally biased region" description="Low complexity" evidence="1">
    <location>
        <begin position="36"/>
        <end position="102"/>
    </location>
</feature>
<keyword evidence="2" id="KW-0732">Signal</keyword>
<name>A0A931FF33_9ACTN</name>
<evidence type="ECO:0000259" key="3">
    <source>
        <dbReference type="SMART" id="SM00900"/>
    </source>
</evidence>
<organism evidence="4 5">
    <name type="scientific">Streptacidiphilus fuscans</name>
    <dbReference type="NCBI Taxonomy" id="2789292"/>
    <lineage>
        <taxon>Bacteria</taxon>
        <taxon>Bacillati</taxon>
        <taxon>Actinomycetota</taxon>
        <taxon>Actinomycetes</taxon>
        <taxon>Kitasatosporales</taxon>
        <taxon>Streptomycetaceae</taxon>
        <taxon>Streptacidiphilus</taxon>
    </lineage>
</organism>
<sequence>MRRAIVTTTATAAGVVLLLSLKPHGAASAAGAPVISSGSGTAASTGGQPNGSASTPATGSSSGSTGSTGSTGSGSSTGSSGSTKGTSGSSSSSGAKSGTFTGQAADTRYGPVQVQLVVSGGKISNVNVLQYPNESQRDMDINSYALPTLNQEVLSQQSAQIDMVSGATYTSNGYAQSLQSALDAAGIK</sequence>
<dbReference type="Pfam" id="PF04205">
    <property type="entry name" value="FMN_bind"/>
    <property type="match status" value="1"/>
</dbReference>
<accession>A0A931FF33</accession>
<evidence type="ECO:0000313" key="5">
    <source>
        <dbReference type="Proteomes" id="UP000657385"/>
    </source>
</evidence>
<dbReference type="Gene3D" id="3.90.1010.20">
    <property type="match status" value="1"/>
</dbReference>
<keyword evidence="5" id="KW-1185">Reference proteome</keyword>
<evidence type="ECO:0000256" key="2">
    <source>
        <dbReference type="SAM" id="SignalP"/>
    </source>
</evidence>
<dbReference type="GO" id="GO:0016020">
    <property type="term" value="C:membrane"/>
    <property type="evidence" value="ECO:0007669"/>
    <property type="project" value="InterPro"/>
</dbReference>
<dbReference type="AlphaFoldDB" id="A0A931FF33"/>
<gene>
    <name evidence="4" type="ORF">I2501_24635</name>
</gene>
<proteinExistence type="predicted"/>
<feature type="region of interest" description="Disordered" evidence="1">
    <location>
        <begin position="29"/>
        <end position="104"/>
    </location>
</feature>
<comment type="caution">
    <text evidence="4">The sequence shown here is derived from an EMBL/GenBank/DDBJ whole genome shotgun (WGS) entry which is preliminary data.</text>
</comment>
<dbReference type="EMBL" id="JADPRT010000011">
    <property type="protein sequence ID" value="MBF9071208.1"/>
    <property type="molecule type" value="Genomic_DNA"/>
</dbReference>
<dbReference type="InterPro" id="IPR007329">
    <property type="entry name" value="FMN-bd"/>
</dbReference>
<feature type="domain" description="FMN-binding" evidence="3">
    <location>
        <begin position="108"/>
        <end position="185"/>
    </location>
</feature>
<feature type="signal peptide" evidence="2">
    <location>
        <begin position="1"/>
        <end position="29"/>
    </location>
</feature>
<feature type="chain" id="PRO_5036997341" evidence="2">
    <location>
        <begin position="30"/>
        <end position="188"/>
    </location>
</feature>
<evidence type="ECO:0000256" key="1">
    <source>
        <dbReference type="SAM" id="MobiDB-lite"/>
    </source>
</evidence>
<dbReference type="RefSeq" id="WP_196196386.1">
    <property type="nucleotide sequence ID" value="NZ_JADPRT010000011.1"/>
</dbReference>
<dbReference type="GO" id="GO:0010181">
    <property type="term" value="F:FMN binding"/>
    <property type="evidence" value="ECO:0007669"/>
    <property type="project" value="InterPro"/>
</dbReference>